<gene>
    <name evidence="1" type="ORF">M752DRAFT_261545</name>
</gene>
<sequence length="134" mass="16076">MSSRLTKEQVTRRESYLRQRNKIDSIEKEELLPLLEQRWDMCYKVCDRFEIDNLLELYRDAYRPNTSPHKISEIIQQIELTIKLSLLQRLPVGSRDYYKDFSLERLYEDVTRLYGVVDFLDVVGYMTDITSTVL</sequence>
<name>A0A370Q1E5_ASPPH</name>
<reference evidence="1 2" key="1">
    <citation type="submission" date="2018-07" db="EMBL/GenBank/DDBJ databases">
        <title>Section-level genome sequencing of Aspergillus section Nigri to investigate inter- and intra-species variation.</title>
        <authorList>
            <consortium name="DOE Joint Genome Institute"/>
            <person name="Vesth T.C."/>
            <person name="Nybo J.L."/>
            <person name="Theobald S."/>
            <person name="Frisvad J.C."/>
            <person name="Larsen T.O."/>
            <person name="Nielsen K.F."/>
            <person name="Hoof J.B."/>
            <person name="Brandl J."/>
            <person name="Salamov A."/>
            <person name="Riley R."/>
            <person name="Gladden J.M."/>
            <person name="Phatale P."/>
            <person name="Nielsen M.T."/>
            <person name="Lyhne E.K."/>
            <person name="Kogle M.E."/>
            <person name="Strasser K."/>
            <person name="McDonnell E."/>
            <person name="Barry K."/>
            <person name="Clum A."/>
            <person name="Chen C."/>
            <person name="Nolan M."/>
            <person name="Sandor L."/>
            <person name="Kuo A."/>
            <person name="Lipzen A."/>
            <person name="Hainaut M."/>
            <person name="Drula E."/>
            <person name="Tsang A."/>
            <person name="Magnuson J.K."/>
            <person name="Henrissat B."/>
            <person name="Wiebenga A."/>
            <person name="Simmons B.A."/>
            <person name="Makela M.R."/>
            <person name="De vries R.P."/>
            <person name="Grigoriev I.V."/>
            <person name="Mortensen U.H."/>
            <person name="Baker S.E."/>
            <person name="Andersen M.R."/>
        </authorList>
    </citation>
    <scope>NUCLEOTIDE SEQUENCE [LARGE SCALE GENOMIC DNA]</scope>
    <source>
        <strain evidence="1 2">ATCC 13157</strain>
    </source>
</reference>
<dbReference type="Proteomes" id="UP000254937">
    <property type="component" value="Unassembled WGS sequence"/>
</dbReference>
<evidence type="ECO:0000313" key="1">
    <source>
        <dbReference type="EMBL" id="RDK48258.1"/>
    </source>
</evidence>
<keyword evidence="2" id="KW-1185">Reference proteome</keyword>
<protein>
    <submittedName>
        <fullName evidence="1">Uncharacterized protein</fullName>
    </submittedName>
</protein>
<dbReference type="EMBL" id="KZ851844">
    <property type="protein sequence ID" value="RDK48258.1"/>
    <property type="molecule type" value="Genomic_DNA"/>
</dbReference>
<accession>A0A370Q1E5</accession>
<organism evidence="1 2">
    <name type="scientific">Aspergillus phoenicis ATCC 13157</name>
    <dbReference type="NCBI Taxonomy" id="1353007"/>
    <lineage>
        <taxon>Eukaryota</taxon>
        <taxon>Fungi</taxon>
        <taxon>Dikarya</taxon>
        <taxon>Ascomycota</taxon>
        <taxon>Pezizomycotina</taxon>
        <taxon>Eurotiomycetes</taxon>
        <taxon>Eurotiomycetidae</taxon>
        <taxon>Eurotiales</taxon>
        <taxon>Aspergillaceae</taxon>
        <taxon>Aspergillus</taxon>
    </lineage>
</organism>
<proteinExistence type="predicted"/>
<dbReference type="AlphaFoldDB" id="A0A370Q1E5"/>
<evidence type="ECO:0000313" key="2">
    <source>
        <dbReference type="Proteomes" id="UP000254937"/>
    </source>
</evidence>